<accession>A0ACC2PAR5</accession>
<dbReference type="Proteomes" id="UP001239111">
    <property type="component" value="Chromosome 2"/>
</dbReference>
<comment type="caution">
    <text evidence="1">The sequence shown here is derived from an EMBL/GenBank/DDBJ whole genome shotgun (WGS) entry which is preliminary data.</text>
</comment>
<dbReference type="EMBL" id="CM056742">
    <property type="protein sequence ID" value="KAJ8680528.1"/>
    <property type="molecule type" value="Genomic_DNA"/>
</dbReference>
<name>A0ACC2PAR5_9HYME</name>
<proteinExistence type="predicted"/>
<protein>
    <submittedName>
        <fullName evidence="1">Uncharacterized protein</fullName>
    </submittedName>
</protein>
<keyword evidence="2" id="KW-1185">Reference proteome</keyword>
<gene>
    <name evidence="1" type="ORF">QAD02_016315</name>
</gene>
<reference evidence="1" key="1">
    <citation type="submission" date="2023-04" db="EMBL/GenBank/DDBJ databases">
        <title>A chromosome-level genome assembly of the parasitoid wasp Eretmocerus hayati.</title>
        <authorList>
            <person name="Zhong Y."/>
            <person name="Liu S."/>
            <person name="Liu Y."/>
        </authorList>
    </citation>
    <scope>NUCLEOTIDE SEQUENCE</scope>
    <source>
        <strain evidence="1">ZJU_SS_LIU_2023</strain>
    </source>
</reference>
<evidence type="ECO:0000313" key="2">
    <source>
        <dbReference type="Proteomes" id="UP001239111"/>
    </source>
</evidence>
<evidence type="ECO:0000313" key="1">
    <source>
        <dbReference type="EMBL" id="KAJ8680528.1"/>
    </source>
</evidence>
<sequence length="172" mass="19066">MAGVLRCCGAWDKKSVISFLIVADGELCDRIYEAIQVNVRNRGYAIAVHKCESVTDILEAKPDLHVDFVIFAFDSKVTTSVRKVEDNIRLLDEFFIISGRVCLVNCYGESNTMGLSCHKANGLSEKFCLKLYSANIYETNGMKDLGERILNYSEALTGVSGEVPNLDILISL</sequence>
<organism evidence="1 2">
    <name type="scientific">Eretmocerus hayati</name>
    <dbReference type="NCBI Taxonomy" id="131215"/>
    <lineage>
        <taxon>Eukaryota</taxon>
        <taxon>Metazoa</taxon>
        <taxon>Ecdysozoa</taxon>
        <taxon>Arthropoda</taxon>
        <taxon>Hexapoda</taxon>
        <taxon>Insecta</taxon>
        <taxon>Pterygota</taxon>
        <taxon>Neoptera</taxon>
        <taxon>Endopterygota</taxon>
        <taxon>Hymenoptera</taxon>
        <taxon>Apocrita</taxon>
        <taxon>Proctotrupomorpha</taxon>
        <taxon>Chalcidoidea</taxon>
        <taxon>Aphelinidae</taxon>
        <taxon>Aphelininae</taxon>
        <taxon>Eretmocerus</taxon>
    </lineage>
</organism>